<dbReference type="EMBL" id="AP018823">
    <property type="protein sequence ID" value="BBF86720.1"/>
    <property type="molecule type" value="Genomic_DNA"/>
</dbReference>
<evidence type="ECO:0000256" key="2">
    <source>
        <dbReference type="SAM" id="MobiDB-lite"/>
    </source>
</evidence>
<dbReference type="GO" id="GO:0003961">
    <property type="term" value="F:O-acetylhomoserine aminocarboxypropyltransferase activity"/>
    <property type="evidence" value="ECO:0007669"/>
    <property type="project" value="UniProtKB-EC"/>
</dbReference>
<evidence type="ECO:0000259" key="3">
    <source>
        <dbReference type="Pfam" id="PF01266"/>
    </source>
</evidence>
<dbReference type="EC" id="2.5.1.49" evidence="4"/>
<dbReference type="PANTHER" id="PTHR13847:SF285">
    <property type="entry name" value="FAD DEPENDENT OXIDOREDUCTASE DOMAIN-CONTAINING PROTEIN"/>
    <property type="match status" value="1"/>
</dbReference>
<dbReference type="Pfam" id="PF01266">
    <property type="entry name" value="DAO"/>
    <property type="match status" value="1"/>
</dbReference>
<dbReference type="STRING" id="332411.VI06_13230"/>
<keyword evidence="5" id="KW-1185">Reference proteome</keyword>
<keyword evidence="1" id="KW-0560">Oxidoreductase</keyword>
<evidence type="ECO:0000313" key="5">
    <source>
        <dbReference type="Proteomes" id="UP000198290"/>
    </source>
</evidence>
<dbReference type="GO" id="GO:0016491">
    <property type="term" value="F:oxidoreductase activity"/>
    <property type="evidence" value="ECO:0007669"/>
    <property type="project" value="UniProtKB-KW"/>
</dbReference>
<reference evidence="5" key="1">
    <citation type="journal article" date="2017" name="Biotechnol. Biofuels">
        <title>Evaluation of environmental bacterial communities as a factor affecting the growth of duckweed Lemna minor.</title>
        <authorList>
            <person name="Ishizawa H."/>
            <person name="Kuroda M."/>
            <person name="Morikawa M."/>
            <person name="Ike M."/>
        </authorList>
    </citation>
    <scope>NUCLEOTIDE SEQUENCE [LARGE SCALE GENOMIC DNA]</scope>
    <source>
        <strain evidence="5">H3</strain>
    </source>
</reference>
<dbReference type="AlphaFoldDB" id="A0A3G9GFQ8"/>
<organism evidence="4 5">
    <name type="scientific">Aquitalea magnusonii</name>
    <dbReference type="NCBI Taxonomy" id="332411"/>
    <lineage>
        <taxon>Bacteria</taxon>
        <taxon>Pseudomonadati</taxon>
        <taxon>Pseudomonadota</taxon>
        <taxon>Betaproteobacteria</taxon>
        <taxon>Neisseriales</taxon>
        <taxon>Chromobacteriaceae</taxon>
        <taxon>Aquitalea</taxon>
    </lineage>
</organism>
<protein>
    <submittedName>
        <fullName evidence="4">O-acetylhomoserine sulfhydrylase</fullName>
        <ecNumber evidence="4">2.5.1.49</ecNumber>
    </submittedName>
</protein>
<reference evidence="4 5" key="2">
    <citation type="journal article" date="2017" name="Genome Announc.">
        <title>Draft genome sequence of Aquitalea magnusonii strain H3, a plant growth-promoting bacterium of duckweed Lemna minor.</title>
        <authorList>
            <person name="Ishizawa H."/>
            <person name="Kuroda M."/>
            <person name="Ike M."/>
        </authorList>
    </citation>
    <scope>NUCLEOTIDE SEQUENCE [LARGE SCALE GENOMIC DNA]</scope>
    <source>
        <strain evidence="4 5">H3</strain>
    </source>
</reference>
<dbReference type="Proteomes" id="UP000198290">
    <property type="component" value="Chromosome"/>
</dbReference>
<dbReference type="GO" id="GO:0005737">
    <property type="term" value="C:cytoplasm"/>
    <property type="evidence" value="ECO:0007669"/>
    <property type="project" value="TreeGrafter"/>
</dbReference>
<gene>
    <name evidence="4" type="ORF">DLM_3123</name>
</gene>
<name>A0A3G9GFQ8_9NEIS</name>
<dbReference type="KEGG" id="amah:DLM_3123"/>
<dbReference type="PANTHER" id="PTHR13847">
    <property type="entry name" value="SARCOSINE DEHYDROGENASE-RELATED"/>
    <property type="match status" value="1"/>
</dbReference>
<feature type="compositionally biased region" description="Polar residues" evidence="2">
    <location>
        <begin position="468"/>
        <end position="479"/>
    </location>
</feature>
<evidence type="ECO:0000256" key="1">
    <source>
        <dbReference type="ARBA" id="ARBA00023002"/>
    </source>
</evidence>
<feature type="region of interest" description="Disordered" evidence="2">
    <location>
        <begin position="460"/>
        <end position="479"/>
    </location>
</feature>
<sequence>MPFAASRCRAFSRWLSETLAAEEPVAPTPLRQDIRADVCIVGGGFTGLWSAIRIKEASPDSEVVIVEARLCGSGASGRNGGFVLSLWAKYQSLAKMCGEAEALRLCQLSSQAIIELQSFCQQHDIDAQLRLDGWLWSATTTAQLGSWDSTVKQLELLGQSPFARLTPGLAAQCSGSRLHLDGVFESVAATVQPASLARGLLRHARKLGVKVYEASPMQTLENGQPARVRCAQGSVSAGKVILAMNAWAARFADIRKAFVVVSSDVVMTRPLPGLLEEIGWRNGMSISDSRMLVHYYRTTPDGCIVFGKGGGSEQLVYGAKLADKLDGPSNIAATVAAHLRRAYPGVQAADITSNWTGPIDRTRNGLPHFGSLPGQPHILYAIGYSGNGVGPSMLGGRILAALALQLDNEWSRCGLVHGLQRDFPPEPLRYLGGRLVRHAVGQVDLAADENRQPPWLMQQLSKLAPSGLSPTKTGTADPR</sequence>
<dbReference type="SUPFAM" id="SSF51905">
    <property type="entry name" value="FAD/NAD(P)-binding domain"/>
    <property type="match status" value="1"/>
</dbReference>
<evidence type="ECO:0000313" key="4">
    <source>
        <dbReference type="EMBL" id="BBF86720.1"/>
    </source>
</evidence>
<reference evidence="5" key="3">
    <citation type="journal article" date="2017" name="Plant Physiol. Biochem.">
        <title>Differential oxidative and antioxidative response of duckweed Lemna minor toward plant growth promoting/inhibiting bacteria.</title>
        <authorList>
            <person name="Ishizawa H."/>
            <person name="Kuroda M."/>
            <person name="Morikawa M."/>
            <person name="Ike M."/>
        </authorList>
    </citation>
    <scope>NUCLEOTIDE SEQUENCE [LARGE SCALE GENOMIC DNA]</scope>
    <source>
        <strain evidence="5">H3</strain>
    </source>
</reference>
<proteinExistence type="predicted"/>
<dbReference type="Gene3D" id="3.30.9.10">
    <property type="entry name" value="D-Amino Acid Oxidase, subunit A, domain 2"/>
    <property type="match status" value="1"/>
</dbReference>
<keyword evidence="4" id="KW-0808">Transferase</keyword>
<feature type="domain" description="FAD dependent oxidoreductase" evidence="3">
    <location>
        <begin position="37"/>
        <end position="402"/>
    </location>
</feature>
<accession>A0A3G9GFQ8</accession>
<dbReference type="RefSeq" id="WP_089085559.1">
    <property type="nucleotide sequence ID" value="NZ_AP018823.1"/>
</dbReference>
<dbReference type="Gene3D" id="3.50.50.60">
    <property type="entry name" value="FAD/NAD(P)-binding domain"/>
    <property type="match status" value="1"/>
</dbReference>
<dbReference type="InterPro" id="IPR006076">
    <property type="entry name" value="FAD-dep_OxRdtase"/>
</dbReference>
<dbReference type="OrthoDB" id="9342835at2"/>
<dbReference type="InterPro" id="IPR036188">
    <property type="entry name" value="FAD/NAD-bd_sf"/>
</dbReference>